<dbReference type="EMBL" id="JBFDAH010000016">
    <property type="protein sequence ID" value="MEW4366633.1"/>
    <property type="molecule type" value="Genomic_DNA"/>
</dbReference>
<evidence type="ECO:0000313" key="1">
    <source>
        <dbReference type="EMBL" id="MEW4366633.1"/>
    </source>
</evidence>
<evidence type="ECO:0000313" key="2">
    <source>
        <dbReference type="Proteomes" id="UP001554427"/>
    </source>
</evidence>
<name>A0ABV3MR21_9GAMM</name>
<accession>A0ABV3MR21</accession>
<keyword evidence="2" id="KW-1185">Reference proteome</keyword>
<gene>
    <name evidence="1" type="ORF">ABVT42_14270</name>
</gene>
<comment type="caution">
    <text evidence="1">The sequence shown here is derived from an EMBL/GenBank/DDBJ whole genome shotgun (WGS) entry which is preliminary data.</text>
</comment>
<proteinExistence type="predicted"/>
<dbReference type="RefSeq" id="WP_367023978.1">
    <property type="nucleotide sequence ID" value="NZ_JBFDAH010000016.1"/>
</dbReference>
<sequence>MVNSNKIKIIGSEFFDTNLEYRVCSHLTPILDYLTKDLPDFDKNQKLISDRGCALTLKINFTIDLEELKQIFELPQFIVLSKECNAVVCRKCWCDIEGK</sequence>
<reference evidence="1 2" key="1">
    <citation type="submission" date="2024-06" db="EMBL/GenBank/DDBJ databases">
        <title>Aliikangiella maris sp. nov., sp. nov., a phycosphere bacterium isolated from seawater and ecosystem role in Phaeocystis globosa blooms.</title>
        <authorList>
            <person name="Li F."/>
        </authorList>
    </citation>
    <scope>NUCLEOTIDE SEQUENCE [LARGE SCALE GENOMIC DNA]</scope>
    <source>
        <strain evidence="1 2">GXAS 306</strain>
    </source>
</reference>
<dbReference type="Proteomes" id="UP001554427">
    <property type="component" value="Unassembled WGS sequence"/>
</dbReference>
<protein>
    <submittedName>
        <fullName evidence="1">Uncharacterized protein</fullName>
    </submittedName>
</protein>
<organism evidence="1 2">
    <name type="scientific">Aliikangiella maris</name>
    <dbReference type="NCBI Taxonomy" id="3162458"/>
    <lineage>
        <taxon>Bacteria</taxon>
        <taxon>Pseudomonadati</taxon>
        <taxon>Pseudomonadota</taxon>
        <taxon>Gammaproteobacteria</taxon>
        <taxon>Oceanospirillales</taxon>
        <taxon>Pleioneaceae</taxon>
        <taxon>Aliikangiella</taxon>
    </lineage>
</organism>